<organism evidence="10 11">
    <name type="scientific">Sedimentisphaera cyanobacteriorum</name>
    <dbReference type="NCBI Taxonomy" id="1940790"/>
    <lineage>
        <taxon>Bacteria</taxon>
        <taxon>Pseudomonadati</taxon>
        <taxon>Planctomycetota</taxon>
        <taxon>Phycisphaerae</taxon>
        <taxon>Sedimentisphaerales</taxon>
        <taxon>Sedimentisphaeraceae</taxon>
        <taxon>Sedimentisphaera</taxon>
    </lineage>
</organism>
<evidence type="ECO:0000256" key="7">
    <source>
        <dbReference type="HAMAP-Rule" id="MF_00006"/>
    </source>
</evidence>
<dbReference type="STRING" id="1940790.L21SP3_01744"/>
<dbReference type="EC" id="4.3.2.1" evidence="3 7"/>
<dbReference type="InterPro" id="IPR008948">
    <property type="entry name" value="L-Aspartase-like"/>
</dbReference>
<evidence type="ECO:0000256" key="2">
    <source>
        <dbReference type="ARBA" id="ARBA00004941"/>
    </source>
</evidence>
<keyword evidence="7" id="KW-0963">Cytoplasm</keyword>
<dbReference type="PANTHER" id="PTHR43814:SF1">
    <property type="entry name" value="ARGININOSUCCINATE LYASE"/>
    <property type="match status" value="1"/>
</dbReference>
<dbReference type="Pfam" id="PF14698">
    <property type="entry name" value="ASL_C2"/>
    <property type="match status" value="1"/>
</dbReference>
<dbReference type="NCBIfam" id="TIGR00838">
    <property type="entry name" value="argH"/>
    <property type="match status" value="1"/>
</dbReference>
<dbReference type="Proteomes" id="UP000188273">
    <property type="component" value="Chromosome"/>
</dbReference>
<dbReference type="InterPro" id="IPR009049">
    <property type="entry name" value="Argininosuccinate_lyase"/>
</dbReference>
<comment type="similarity">
    <text evidence="7">Belongs to the lyase 1 family. Argininosuccinate lyase subfamily.</text>
</comment>
<dbReference type="InterPro" id="IPR022761">
    <property type="entry name" value="Fumarate_lyase_N"/>
</dbReference>
<evidence type="ECO:0000256" key="3">
    <source>
        <dbReference type="ARBA" id="ARBA00012338"/>
    </source>
</evidence>
<dbReference type="GO" id="GO:0005829">
    <property type="term" value="C:cytosol"/>
    <property type="evidence" value="ECO:0007669"/>
    <property type="project" value="TreeGrafter"/>
</dbReference>
<dbReference type="OrthoDB" id="9769623at2"/>
<dbReference type="CDD" id="cd01359">
    <property type="entry name" value="Argininosuccinate_lyase"/>
    <property type="match status" value="1"/>
</dbReference>
<dbReference type="InterPro" id="IPR029419">
    <property type="entry name" value="Arg_succ_lyase_C"/>
</dbReference>
<dbReference type="RefSeq" id="WP_077540680.1">
    <property type="nucleotide sequence ID" value="NZ_CP019633.1"/>
</dbReference>
<keyword evidence="11" id="KW-1185">Reference proteome</keyword>
<protein>
    <recommendedName>
        <fullName evidence="3 7">Argininosuccinate lyase</fullName>
        <shortName evidence="7">ASAL</shortName>
        <ecNumber evidence="3 7">4.3.2.1</ecNumber>
    </recommendedName>
    <alternativeName>
        <fullName evidence="7">Arginosuccinase</fullName>
    </alternativeName>
</protein>
<dbReference type="KEGG" id="pbu:L21SP3_01744"/>
<comment type="catalytic activity">
    <reaction evidence="1 7">
        <text>2-(N(omega)-L-arginino)succinate = fumarate + L-arginine</text>
        <dbReference type="Rhea" id="RHEA:24020"/>
        <dbReference type="ChEBI" id="CHEBI:29806"/>
        <dbReference type="ChEBI" id="CHEBI:32682"/>
        <dbReference type="ChEBI" id="CHEBI:57472"/>
        <dbReference type="EC" id="4.3.2.1"/>
    </reaction>
</comment>
<dbReference type="FunFam" id="1.10.275.10:FF:000002">
    <property type="entry name" value="Argininosuccinate lyase"/>
    <property type="match status" value="1"/>
</dbReference>
<evidence type="ECO:0000256" key="5">
    <source>
        <dbReference type="ARBA" id="ARBA00022605"/>
    </source>
</evidence>
<gene>
    <name evidence="10" type="primary">argH1</name>
    <name evidence="7" type="synonym">argH</name>
    <name evidence="10" type="ORF">L21SP3_01744</name>
</gene>
<dbReference type="PRINTS" id="PR00145">
    <property type="entry name" value="ARGSUCLYASE"/>
</dbReference>
<comment type="pathway">
    <text evidence="2 7">Amino-acid biosynthesis; L-arginine biosynthesis; L-arginine from L-ornithine and carbamoyl phosphate: step 3/3.</text>
</comment>
<dbReference type="FunFam" id="1.20.200.10:FF:000015">
    <property type="entry name" value="argininosuccinate lyase isoform X2"/>
    <property type="match status" value="1"/>
</dbReference>
<keyword evidence="6 7" id="KW-0456">Lyase</keyword>
<keyword evidence="5 7" id="KW-0028">Amino-acid biosynthesis</keyword>
<evidence type="ECO:0000256" key="1">
    <source>
        <dbReference type="ARBA" id="ARBA00000985"/>
    </source>
</evidence>
<evidence type="ECO:0000256" key="4">
    <source>
        <dbReference type="ARBA" id="ARBA00022571"/>
    </source>
</evidence>
<accession>A0A1Q2HRR8</accession>
<feature type="domain" description="Argininosuccinate lyase C-terminal" evidence="9">
    <location>
        <begin position="367"/>
        <end position="432"/>
    </location>
</feature>
<dbReference type="UniPathway" id="UPA00068">
    <property type="reaction ID" value="UER00114"/>
</dbReference>
<dbReference type="SUPFAM" id="SSF48557">
    <property type="entry name" value="L-aspartase-like"/>
    <property type="match status" value="1"/>
</dbReference>
<dbReference type="Pfam" id="PF00206">
    <property type="entry name" value="Lyase_1"/>
    <property type="match status" value="1"/>
</dbReference>
<evidence type="ECO:0000259" key="9">
    <source>
        <dbReference type="Pfam" id="PF14698"/>
    </source>
</evidence>
<evidence type="ECO:0000256" key="6">
    <source>
        <dbReference type="ARBA" id="ARBA00023239"/>
    </source>
</evidence>
<dbReference type="PRINTS" id="PR00149">
    <property type="entry name" value="FUMRATELYASE"/>
</dbReference>
<comment type="subcellular location">
    <subcellularLocation>
        <location evidence="7">Cytoplasm</location>
    </subcellularLocation>
</comment>
<evidence type="ECO:0000313" key="11">
    <source>
        <dbReference type="Proteomes" id="UP000188273"/>
    </source>
</evidence>
<keyword evidence="4 7" id="KW-0055">Arginine biosynthesis</keyword>
<dbReference type="Gene3D" id="1.20.200.10">
    <property type="entry name" value="Fumarase/aspartase (Central domain)"/>
    <property type="match status" value="1"/>
</dbReference>
<evidence type="ECO:0000313" key="10">
    <source>
        <dbReference type="EMBL" id="AQQ09923.1"/>
    </source>
</evidence>
<dbReference type="Gene3D" id="1.10.275.10">
    <property type="entry name" value="Fumarase/aspartase (N-terminal domain)"/>
    <property type="match status" value="1"/>
</dbReference>
<reference evidence="11" key="1">
    <citation type="submission" date="2017-02" db="EMBL/GenBank/DDBJ databases">
        <title>Comparative genomics and description of representatives of a novel lineage of planctomycetes thriving in anoxic sediments.</title>
        <authorList>
            <person name="Spring S."/>
            <person name="Bunk B."/>
            <person name="Sproer C."/>
            <person name="Klenk H.-P."/>
        </authorList>
    </citation>
    <scope>NUCLEOTIDE SEQUENCE [LARGE SCALE GENOMIC DNA]</scope>
    <source>
        <strain evidence="11">L21-RPul-D3</strain>
    </source>
</reference>
<dbReference type="AlphaFoldDB" id="A0A1Q2HRR8"/>
<dbReference type="PANTHER" id="PTHR43814">
    <property type="entry name" value="ARGININOSUCCINATE LYASE"/>
    <property type="match status" value="1"/>
</dbReference>
<dbReference type="InterPro" id="IPR024083">
    <property type="entry name" value="Fumarase/histidase_N"/>
</dbReference>
<dbReference type="InterPro" id="IPR000362">
    <property type="entry name" value="Fumarate_lyase_fam"/>
</dbReference>
<dbReference type="HAMAP" id="MF_00006">
    <property type="entry name" value="Arg_succ_lyase"/>
    <property type="match status" value="1"/>
</dbReference>
<dbReference type="FunFam" id="1.10.40.30:FF:000001">
    <property type="entry name" value="Argininosuccinate lyase"/>
    <property type="match status" value="1"/>
</dbReference>
<dbReference type="GO" id="GO:0042450">
    <property type="term" value="P:L-arginine biosynthetic process via ornithine"/>
    <property type="evidence" value="ECO:0007669"/>
    <property type="project" value="UniProtKB-UniRule"/>
</dbReference>
<proteinExistence type="inferred from homology"/>
<sequence length="461" mass="51314">MADKQKSWQHRLENTPDELAMNFVESLSYDRRLYKYDIQGSIAHCEMLEKQGLMSRSEREAVVKGLLEIQAEIEAGSFVFDVSQEDIHMAVEAALIEKTGDAGRKLHTGRSRNDQIATDMRLWMRDQISALLDKLAGLQTAFVELAEKYTEDVMPSYTHLQRAQPIVIAAYLLSFTEQFERDKGRLKDLAVRVNISPLGSGAAAGSTLPIDREITAEKLGFAGITQNSIDAVSDRDFCAEFAFACSMIMTHLSKLAEDFIIFSSTEFSFVKISDKYCTSSSMMPQKRNPDMLELIRGKAGNVFGSLSSLMMMLKAQPSTYNRDLQEEKIHIFNAADYAENCLEMAAAIVSNTQFRTDKIASGIDEGFLDATSLAEYLVKKGVPFRQAHGTVGTAVALCEKRGLKLAELELDEFKKLSDAVEEDVYESLTAANVAKAYTSPGAAGKAQSEERIRYWKEKLQG</sequence>
<feature type="domain" description="Fumarate lyase N-terminal" evidence="8">
    <location>
        <begin position="11"/>
        <end position="304"/>
    </location>
</feature>
<dbReference type="Gene3D" id="1.10.40.30">
    <property type="entry name" value="Fumarase/aspartase (C-terminal domain)"/>
    <property type="match status" value="1"/>
</dbReference>
<dbReference type="EMBL" id="CP019633">
    <property type="protein sequence ID" value="AQQ09923.1"/>
    <property type="molecule type" value="Genomic_DNA"/>
</dbReference>
<name>A0A1Q2HRR8_9BACT</name>
<evidence type="ECO:0000259" key="8">
    <source>
        <dbReference type="Pfam" id="PF00206"/>
    </source>
</evidence>
<dbReference type="GO" id="GO:0004056">
    <property type="term" value="F:argininosuccinate lyase activity"/>
    <property type="evidence" value="ECO:0007669"/>
    <property type="project" value="UniProtKB-UniRule"/>
</dbReference>